<organism evidence="1 2">
    <name type="scientific">Bauhinia variegata</name>
    <name type="common">Purple orchid tree</name>
    <name type="synonym">Phanera variegata</name>
    <dbReference type="NCBI Taxonomy" id="167791"/>
    <lineage>
        <taxon>Eukaryota</taxon>
        <taxon>Viridiplantae</taxon>
        <taxon>Streptophyta</taxon>
        <taxon>Embryophyta</taxon>
        <taxon>Tracheophyta</taxon>
        <taxon>Spermatophyta</taxon>
        <taxon>Magnoliopsida</taxon>
        <taxon>eudicotyledons</taxon>
        <taxon>Gunneridae</taxon>
        <taxon>Pentapetalae</taxon>
        <taxon>rosids</taxon>
        <taxon>fabids</taxon>
        <taxon>Fabales</taxon>
        <taxon>Fabaceae</taxon>
        <taxon>Cercidoideae</taxon>
        <taxon>Cercideae</taxon>
        <taxon>Bauhiniinae</taxon>
        <taxon>Bauhinia</taxon>
    </lineage>
</organism>
<reference evidence="1 2" key="1">
    <citation type="journal article" date="2022" name="DNA Res.">
        <title>Chromosomal-level genome assembly of the orchid tree Bauhinia variegata (Leguminosae; Cercidoideae) supports the allotetraploid origin hypothesis of Bauhinia.</title>
        <authorList>
            <person name="Zhong Y."/>
            <person name="Chen Y."/>
            <person name="Zheng D."/>
            <person name="Pang J."/>
            <person name="Liu Y."/>
            <person name="Luo S."/>
            <person name="Meng S."/>
            <person name="Qian L."/>
            <person name="Wei D."/>
            <person name="Dai S."/>
            <person name="Zhou R."/>
        </authorList>
    </citation>
    <scope>NUCLEOTIDE SEQUENCE [LARGE SCALE GENOMIC DNA]</scope>
    <source>
        <strain evidence="1">BV-YZ2020</strain>
    </source>
</reference>
<keyword evidence="2" id="KW-1185">Reference proteome</keyword>
<sequence>MYRMDCVKVETLCDLIFKAKPAIVNVNIGTKSYFQETNWQRECLRSQICRLPNALWCADRKKGAHQCPLNHRQPQWACPHISLVYPKPEGIQTFSERSSEVLEQCILERPSCLRGHTMRSLCTSGNCHVKGSLRVLL</sequence>
<protein>
    <submittedName>
        <fullName evidence="1">Uncharacterized protein</fullName>
    </submittedName>
</protein>
<comment type="caution">
    <text evidence="1">The sequence shown here is derived from an EMBL/GenBank/DDBJ whole genome shotgun (WGS) entry which is preliminary data.</text>
</comment>
<evidence type="ECO:0000313" key="2">
    <source>
        <dbReference type="Proteomes" id="UP000828941"/>
    </source>
</evidence>
<dbReference type="EMBL" id="CM039438">
    <property type="protein sequence ID" value="KAI4299046.1"/>
    <property type="molecule type" value="Genomic_DNA"/>
</dbReference>
<gene>
    <name evidence="1" type="ORF">L6164_032542</name>
</gene>
<dbReference type="Proteomes" id="UP000828941">
    <property type="component" value="Chromosome 13"/>
</dbReference>
<evidence type="ECO:0000313" key="1">
    <source>
        <dbReference type="EMBL" id="KAI4299046.1"/>
    </source>
</evidence>
<accession>A0ACB9KP48</accession>
<name>A0ACB9KP48_BAUVA</name>
<proteinExistence type="predicted"/>